<dbReference type="RefSeq" id="WP_188676295.1">
    <property type="nucleotide sequence ID" value="NZ_BMKA01000003.1"/>
</dbReference>
<dbReference type="NCBIfam" id="TIGR04407">
    <property type="entry name" value="LptF_YjgP"/>
    <property type="match status" value="1"/>
</dbReference>
<evidence type="ECO:0000313" key="7">
    <source>
        <dbReference type="EMBL" id="GGA24735.1"/>
    </source>
</evidence>
<dbReference type="Proteomes" id="UP000628017">
    <property type="component" value="Unassembled WGS sequence"/>
</dbReference>
<name>A0A916R0D1_9RHOB</name>
<dbReference type="InterPro" id="IPR030922">
    <property type="entry name" value="LptF"/>
</dbReference>
<reference evidence="7" key="2">
    <citation type="submission" date="2020-09" db="EMBL/GenBank/DDBJ databases">
        <authorList>
            <person name="Sun Q."/>
            <person name="Zhou Y."/>
        </authorList>
    </citation>
    <scope>NUCLEOTIDE SEQUENCE</scope>
    <source>
        <strain evidence="7">CGMCC 1.15880</strain>
    </source>
</reference>
<feature type="transmembrane region" description="Helical" evidence="6">
    <location>
        <begin position="270"/>
        <end position="290"/>
    </location>
</feature>
<accession>A0A916R0D1</accession>
<feature type="transmembrane region" description="Helical" evidence="6">
    <location>
        <begin position="63"/>
        <end position="82"/>
    </location>
</feature>
<dbReference type="GO" id="GO:0043190">
    <property type="term" value="C:ATP-binding cassette (ABC) transporter complex"/>
    <property type="evidence" value="ECO:0007669"/>
    <property type="project" value="InterPro"/>
</dbReference>
<keyword evidence="5 6" id="KW-0472">Membrane</keyword>
<evidence type="ECO:0000256" key="1">
    <source>
        <dbReference type="ARBA" id="ARBA00004651"/>
    </source>
</evidence>
<keyword evidence="8" id="KW-1185">Reference proteome</keyword>
<dbReference type="PANTHER" id="PTHR33529">
    <property type="entry name" value="SLR0882 PROTEIN-RELATED"/>
    <property type="match status" value="1"/>
</dbReference>
<feature type="transmembrane region" description="Helical" evidence="6">
    <location>
        <begin position="103"/>
        <end position="122"/>
    </location>
</feature>
<feature type="transmembrane region" description="Helical" evidence="6">
    <location>
        <begin position="297"/>
        <end position="318"/>
    </location>
</feature>
<proteinExistence type="predicted"/>
<dbReference type="Pfam" id="PF03739">
    <property type="entry name" value="LptF_LptG"/>
    <property type="match status" value="1"/>
</dbReference>
<comment type="caution">
    <text evidence="7">The sequence shown here is derived from an EMBL/GenBank/DDBJ whole genome shotgun (WGS) entry which is preliminary data.</text>
</comment>
<protein>
    <submittedName>
        <fullName evidence="7">LPS export ABC transporter permease LptF</fullName>
    </submittedName>
</protein>
<keyword evidence="4 6" id="KW-1133">Transmembrane helix</keyword>
<evidence type="ECO:0000256" key="5">
    <source>
        <dbReference type="ARBA" id="ARBA00023136"/>
    </source>
</evidence>
<organism evidence="7 8">
    <name type="scientific">Neptunicoccus cionae</name>
    <dbReference type="NCBI Taxonomy" id="2035344"/>
    <lineage>
        <taxon>Bacteria</taxon>
        <taxon>Pseudomonadati</taxon>
        <taxon>Pseudomonadota</taxon>
        <taxon>Alphaproteobacteria</taxon>
        <taxon>Rhodobacterales</taxon>
        <taxon>Paracoccaceae</taxon>
        <taxon>Neptunicoccus</taxon>
    </lineage>
</organism>
<feature type="transmembrane region" description="Helical" evidence="6">
    <location>
        <begin position="330"/>
        <end position="349"/>
    </location>
</feature>
<sequence>MKRIDRYVLRQLLGPFLFFMVIFGGILWLNQALRIVDVVISNGQSGRVFAELSLYLLPKVLETVVPVAAFACAIYLTNRLYAESELVVFMGVGHGPANATRPYFVFGMFCFLLMSLLTHLATPWSLSTFQDRQYEISKEYLTQFIVAGEFASPADGVTIFFGDTTPEGNLRDVLINDRRDETVIVTHTAASGQLISSENKPKLVLFEGSIQQFEPEPRTLSTIQFDSLSYDLSQFAKTIGARSVSAREQYSWNLSEARTEGAMLEFHDRLVKSLLAIIVPVLGAVVLLSAGFSRSGFFLRIALGVVFMVAINSARGVFQGMVEETPDAWPLLYVPVLVAFLAVLFMIRMGQAPWKSGLRGLLFPNRGLS</sequence>
<keyword evidence="2" id="KW-1003">Cell membrane</keyword>
<gene>
    <name evidence="7" type="ORF">GCM10011498_27170</name>
</gene>
<evidence type="ECO:0000256" key="2">
    <source>
        <dbReference type="ARBA" id="ARBA00022475"/>
    </source>
</evidence>
<feature type="transmembrane region" description="Helical" evidence="6">
    <location>
        <begin position="12"/>
        <end position="29"/>
    </location>
</feature>
<evidence type="ECO:0000313" key="8">
    <source>
        <dbReference type="Proteomes" id="UP000628017"/>
    </source>
</evidence>
<evidence type="ECO:0000256" key="4">
    <source>
        <dbReference type="ARBA" id="ARBA00022989"/>
    </source>
</evidence>
<evidence type="ECO:0000256" key="3">
    <source>
        <dbReference type="ARBA" id="ARBA00022692"/>
    </source>
</evidence>
<evidence type="ECO:0000256" key="6">
    <source>
        <dbReference type="SAM" id="Phobius"/>
    </source>
</evidence>
<dbReference type="EMBL" id="BMKA01000003">
    <property type="protein sequence ID" value="GGA24735.1"/>
    <property type="molecule type" value="Genomic_DNA"/>
</dbReference>
<dbReference type="InterPro" id="IPR005495">
    <property type="entry name" value="LptG/LptF_permease"/>
</dbReference>
<dbReference type="GO" id="GO:0055085">
    <property type="term" value="P:transmembrane transport"/>
    <property type="evidence" value="ECO:0007669"/>
    <property type="project" value="InterPro"/>
</dbReference>
<reference evidence="7" key="1">
    <citation type="journal article" date="2014" name="Int. J. Syst. Evol. Microbiol.">
        <title>Complete genome sequence of Corynebacterium casei LMG S-19264T (=DSM 44701T), isolated from a smear-ripened cheese.</title>
        <authorList>
            <consortium name="US DOE Joint Genome Institute (JGI-PGF)"/>
            <person name="Walter F."/>
            <person name="Albersmeier A."/>
            <person name="Kalinowski J."/>
            <person name="Ruckert C."/>
        </authorList>
    </citation>
    <scope>NUCLEOTIDE SEQUENCE</scope>
    <source>
        <strain evidence="7">CGMCC 1.15880</strain>
    </source>
</reference>
<dbReference type="GO" id="GO:0015920">
    <property type="term" value="P:lipopolysaccharide transport"/>
    <property type="evidence" value="ECO:0007669"/>
    <property type="project" value="TreeGrafter"/>
</dbReference>
<dbReference type="AlphaFoldDB" id="A0A916R0D1"/>
<dbReference type="PANTHER" id="PTHR33529:SF6">
    <property type="entry name" value="YJGP_YJGQ FAMILY PERMEASE"/>
    <property type="match status" value="1"/>
</dbReference>
<keyword evidence="3 6" id="KW-0812">Transmembrane</keyword>
<comment type="subcellular location">
    <subcellularLocation>
        <location evidence="1">Cell membrane</location>
        <topology evidence="1">Multi-pass membrane protein</topology>
    </subcellularLocation>
</comment>